<evidence type="ECO:0000256" key="3">
    <source>
        <dbReference type="ARBA" id="ARBA00023002"/>
    </source>
</evidence>
<gene>
    <name evidence="5" type="ORF">KKP3000_004264</name>
</gene>
<dbReference type="Gene3D" id="3.30.390.50">
    <property type="entry name" value="CO dehydrogenase flavoprotein, C-terminal domain"/>
    <property type="match status" value="1"/>
</dbReference>
<evidence type="ECO:0000313" key="5">
    <source>
        <dbReference type="EMBL" id="MFB5190778.1"/>
    </source>
</evidence>
<comment type="caution">
    <text evidence="5">The sequence shown here is derived from an EMBL/GenBank/DDBJ whole genome shotgun (WGS) entry which is preliminary data.</text>
</comment>
<dbReference type="EMBL" id="JBDXSU010000007">
    <property type="protein sequence ID" value="MFB5190778.1"/>
    <property type="molecule type" value="Genomic_DNA"/>
</dbReference>
<evidence type="ECO:0000256" key="2">
    <source>
        <dbReference type="ARBA" id="ARBA00022827"/>
    </source>
</evidence>
<keyword evidence="6" id="KW-1185">Reference proteome</keyword>
<dbReference type="InterPro" id="IPR005107">
    <property type="entry name" value="CO_DH_flav_C"/>
</dbReference>
<dbReference type="PANTHER" id="PTHR42659:SF2">
    <property type="entry name" value="XANTHINE DEHYDROGENASE SUBUNIT C-RELATED"/>
    <property type="match status" value="1"/>
</dbReference>
<proteinExistence type="predicted"/>
<dbReference type="InterPro" id="IPR016169">
    <property type="entry name" value="FAD-bd_PCMH_sub2"/>
</dbReference>
<dbReference type="InterPro" id="IPR036683">
    <property type="entry name" value="CO_DH_flav_C_dom_sf"/>
</dbReference>
<sequence>MIPLDFDYVPAHTYREAVTQFRDLADSGMNPLYYAGGTEIITLARFHQIAPGAVIDIKPIPEARAIRLTRGGLELGAATTLTQLVEHPWLRREFPLLQATVQEIADRTARNKITLGGNICGQIIYREALLPLLLCDSQLRVVGPAGKTVLNASRMAAPSSPLRPGDLVVQIVTDQEARKAPFVHLKRRKMGSVGYPIVTATAVRVNDGIRAAFSGVCSHPFRSSAIESELNREDIDWTQRADNAIRLIPAQEVLDDFEASRDYRLFVLHAALLEILEKLGGR</sequence>
<dbReference type="SUPFAM" id="SSF56176">
    <property type="entry name" value="FAD-binding/transporter-associated domain-like"/>
    <property type="match status" value="1"/>
</dbReference>
<dbReference type="InterPro" id="IPR002346">
    <property type="entry name" value="Mopterin_DH_FAD-bd"/>
</dbReference>
<reference evidence="5 6" key="1">
    <citation type="journal article" date="2024" name="Int. J. Mol. Sci.">
        <title>Exploration of Alicyclobacillus spp. Genome in Search of Antibiotic Resistance.</title>
        <authorList>
            <person name="Bucka-Kolendo J."/>
            <person name="Kiousi D.E."/>
            <person name="Dekowska A."/>
            <person name="Mikolajczuk-Szczyrba A."/>
            <person name="Karadedos D.M."/>
            <person name="Michael P."/>
            <person name="Galanis A."/>
            <person name="Sokolowska B."/>
        </authorList>
    </citation>
    <scope>NUCLEOTIDE SEQUENCE [LARGE SCALE GENOMIC DNA]</scope>
    <source>
        <strain evidence="5 6">KKP 3000</strain>
    </source>
</reference>
<dbReference type="Gene3D" id="3.30.465.10">
    <property type="match status" value="1"/>
</dbReference>
<keyword evidence="2" id="KW-0274">FAD</keyword>
<dbReference type="RefSeq" id="WP_275474451.1">
    <property type="nucleotide sequence ID" value="NZ_CP162940.1"/>
</dbReference>
<dbReference type="InterPro" id="IPR036318">
    <property type="entry name" value="FAD-bd_PCMH-like_sf"/>
</dbReference>
<dbReference type="InterPro" id="IPR051312">
    <property type="entry name" value="Diverse_Substr_Oxidored"/>
</dbReference>
<dbReference type="InterPro" id="IPR016166">
    <property type="entry name" value="FAD-bd_PCMH"/>
</dbReference>
<dbReference type="InterPro" id="IPR016167">
    <property type="entry name" value="FAD-bd_PCMH_sub1"/>
</dbReference>
<dbReference type="Gene3D" id="3.30.43.10">
    <property type="entry name" value="Uridine Diphospho-n-acetylenolpyruvylglucosamine Reductase, domain 2"/>
    <property type="match status" value="1"/>
</dbReference>
<name>A0ABV5AEW1_9BACL</name>
<dbReference type="Pfam" id="PF00941">
    <property type="entry name" value="FAD_binding_5"/>
    <property type="match status" value="1"/>
</dbReference>
<organism evidence="5 6">
    <name type="scientific">Alicyclobacillus fastidiosus</name>
    <dbReference type="NCBI Taxonomy" id="392011"/>
    <lineage>
        <taxon>Bacteria</taxon>
        <taxon>Bacillati</taxon>
        <taxon>Bacillota</taxon>
        <taxon>Bacilli</taxon>
        <taxon>Bacillales</taxon>
        <taxon>Alicyclobacillaceae</taxon>
        <taxon>Alicyclobacillus</taxon>
    </lineage>
</organism>
<protein>
    <submittedName>
        <fullName evidence="5">FAD binding domain-containing protein</fullName>
    </submittedName>
</protein>
<dbReference type="PROSITE" id="PS51387">
    <property type="entry name" value="FAD_PCMH"/>
    <property type="match status" value="1"/>
</dbReference>
<evidence type="ECO:0000256" key="1">
    <source>
        <dbReference type="ARBA" id="ARBA00022630"/>
    </source>
</evidence>
<keyword evidence="1" id="KW-0285">Flavoprotein</keyword>
<accession>A0ABV5AEW1</accession>
<feature type="domain" description="FAD-binding PCMH-type" evidence="4">
    <location>
        <begin position="1"/>
        <end position="178"/>
    </location>
</feature>
<evidence type="ECO:0000259" key="4">
    <source>
        <dbReference type="PROSITE" id="PS51387"/>
    </source>
</evidence>
<dbReference type="Proteomes" id="UP001579974">
    <property type="component" value="Unassembled WGS sequence"/>
</dbReference>
<dbReference type="SUPFAM" id="SSF55447">
    <property type="entry name" value="CO dehydrogenase flavoprotein C-terminal domain-like"/>
    <property type="match status" value="1"/>
</dbReference>
<keyword evidence="3" id="KW-0560">Oxidoreductase</keyword>
<dbReference type="PANTHER" id="PTHR42659">
    <property type="entry name" value="XANTHINE DEHYDROGENASE SUBUNIT C-RELATED"/>
    <property type="match status" value="1"/>
</dbReference>
<evidence type="ECO:0000313" key="6">
    <source>
        <dbReference type="Proteomes" id="UP001579974"/>
    </source>
</evidence>
<dbReference type="SMART" id="SM01092">
    <property type="entry name" value="CO_deh_flav_C"/>
    <property type="match status" value="1"/>
</dbReference>